<feature type="compositionally biased region" description="Low complexity" evidence="5">
    <location>
        <begin position="163"/>
        <end position="174"/>
    </location>
</feature>
<keyword evidence="8" id="KW-1185">Reference proteome</keyword>
<evidence type="ECO:0000256" key="1">
    <source>
        <dbReference type="ARBA" id="ARBA00004167"/>
    </source>
</evidence>
<gene>
    <name evidence="7" type="ORF">B0T11DRAFT_282189</name>
</gene>
<evidence type="ECO:0000256" key="3">
    <source>
        <dbReference type="ARBA" id="ARBA00022989"/>
    </source>
</evidence>
<keyword evidence="3 6" id="KW-1133">Transmembrane helix</keyword>
<dbReference type="AlphaFoldDB" id="A0A8K0X5T7"/>
<name>A0A8K0X5T7_9PEZI</name>
<dbReference type="GO" id="GO:0016020">
    <property type="term" value="C:membrane"/>
    <property type="evidence" value="ECO:0007669"/>
    <property type="project" value="UniProtKB-SubCell"/>
</dbReference>
<organism evidence="7 8">
    <name type="scientific">Plectosphaerella cucumerina</name>
    <dbReference type="NCBI Taxonomy" id="40658"/>
    <lineage>
        <taxon>Eukaryota</taxon>
        <taxon>Fungi</taxon>
        <taxon>Dikarya</taxon>
        <taxon>Ascomycota</taxon>
        <taxon>Pezizomycotina</taxon>
        <taxon>Sordariomycetes</taxon>
        <taxon>Hypocreomycetidae</taxon>
        <taxon>Glomerellales</taxon>
        <taxon>Plectosphaerellaceae</taxon>
        <taxon>Plectosphaerella</taxon>
    </lineage>
</organism>
<feature type="compositionally biased region" description="Low complexity" evidence="5">
    <location>
        <begin position="208"/>
        <end position="221"/>
    </location>
</feature>
<protein>
    <submittedName>
        <fullName evidence="7">Uncharacterized protein</fullName>
    </submittedName>
</protein>
<sequence>MGDSSASSKQQSPLSLPVIVGIAVGAAAIILITIGWICLRRRRRRAIRLPEEKLPKGIRKRNRASSLSFRCQTHLTPKSPNFPLDLETGADSGARISILSRLSIWQTKDISPVEPKAVLGPKMSTMKVQQKDASLLITTDLPPRGSPKPQSPRSWMSPDEYRTPSSTTSMRSTSALLPPIAAYDPVVYSPPSRSQPNPHWEPQRPKYASPTSSTKASSPSTGQGGWPLPAE</sequence>
<keyword evidence="4 6" id="KW-0472">Membrane</keyword>
<feature type="transmembrane region" description="Helical" evidence="6">
    <location>
        <begin position="14"/>
        <end position="39"/>
    </location>
</feature>
<evidence type="ECO:0000313" key="8">
    <source>
        <dbReference type="Proteomes" id="UP000813385"/>
    </source>
</evidence>
<dbReference type="GO" id="GO:0071944">
    <property type="term" value="C:cell periphery"/>
    <property type="evidence" value="ECO:0007669"/>
    <property type="project" value="UniProtKB-ARBA"/>
</dbReference>
<evidence type="ECO:0000313" key="7">
    <source>
        <dbReference type="EMBL" id="KAH7363150.1"/>
    </source>
</evidence>
<evidence type="ECO:0000256" key="5">
    <source>
        <dbReference type="SAM" id="MobiDB-lite"/>
    </source>
</evidence>
<evidence type="ECO:0000256" key="2">
    <source>
        <dbReference type="ARBA" id="ARBA00022692"/>
    </source>
</evidence>
<dbReference type="PANTHER" id="PTHR15549">
    <property type="entry name" value="PAIRED IMMUNOGLOBULIN-LIKE TYPE 2 RECEPTOR"/>
    <property type="match status" value="1"/>
</dbReference>
<reference evidence="7" key="1">
    <citation type="journal article" date="2021" name="Nat. Commun.">
        <title>Genetic determinants of endophytism in the Arabidopsis root mycobiome.</title>
        <authorList>
            <person name="Mesny F."/>
            <person name="Miyauchi S."/>
            <person name="Thiergart T."/>
            <person name="Pickel B."/>
            <person name="Atanasova L."/>
            <person name="Karlsson M."/>
            <person name="Huettel B."/>
            <person name="Barry K.W."/>
            <person name="Haridas S."/>
            <person name="Chen C."/>
            <person name="Bauer D."/>
            <person name="Andreopoulos W."/>
            <person name="Pangilinan J."/>
            <person name="LaButti K."/>
            <person name="Riley R."/>
            <person name="Lipzen A."/>
            <person name="Clum A."/>
            <person name="Drula E."/>
            <person name="Henrissat B."/>
            <person name="Kohler A."/>
            <person name="Grigoriev I.V."/>
            <person name="Martin F.M."/>
            <person name="Hacquard S."/>
        </authorList>
    </citation>
    <scope>NUCLEOTIDE SEQUENCE</scope>
    <source>
        <strain evidence="7">MPI-CAGE-AT-0016</strain>
    </source>
</reference>
<evidence type="ECO:0000256" key="4">
    <source>
        <dbReference type="ARBA" id="ARBA00023136"/>
    </source>
</evidence>
<dbReference type="Proteomes" id="UP000813385">
    <property type="component" value="Unassembled WGS sequence"/>
</dbReference>
<keyword evidence="2 6" id="KW-0812">Transmembrane</keyword>
<dbReference type="EMBL" id="JAGPXD010000003">
    <property type="protein sequence ID" value="KAH7363150.1"/>
    <property type="molecule type" value="Genomic_DNA"/>
</dbReference>
<feature type="region of interest" description="Disordered" evidence="5">
    <location>
        <begin position="137"/>
        <end position="231"/>
    </location>
</feature>
<evidence type="ECO:0000256" key="6">
    <source>
        <dbReference type="SAM" id="Phobius"/>
    </source>
</evidence>
<comment type="subcellular location">
    <subcellularLocation>
        <location evidence="1">Membrane</location>
        <topology evidence="1">Single-pass membrane protein</topology>
    </subcellularLocation>
</comment>
<accession>A0A8K0X5T7</accession>
<comment type="caution">
    <text evidence="7">The sequence shown here is derived from an EMBL/GenBank/DDBJ whole genome shotgun (WGS) entry which is preliminary data.</text>
</comment>
<dbReference type="OrthoDB" id="5426678at2759"/>
<proteinExistence type="predicted"/>
<dbReference type="InterPro" id="IPR051694">
    <property type="entry name" value="Immunoregulatory_rcpt-like"/>
</dbReference>